<sequence>MSLPLRILLGLAPQLVLIGAVVVGAVTAYHGRVGSGLFVGCVVVVLVAVVGFVFVQQEFSFGWPAGMLLLAGLVAAVFAPSGRVPAVLAIDAEAGAMVLEEILPGTEAEDLPGATLPRQWGELLAALHGVAVPAHWPWDLRGRLDEAFGRIGQRLTEPAIGARIDQTTWQRAIRRCETLLDTQTRLVLLHGDLHLGNVLDGGPSRGLVAIDPKACIGDPCFDAVDYVVAGAGHEGVEARCQRVATACGLDGDRLYSWSQVIAPVFAIAHLTHGGREPVIDDLLAVAS</sequence>
<organism evidence="3 4">
    <name type="scientific">Lentzea rhizosphaerae</name>
    <dbReference type="NCBI Taxonomy" id="2041025"/>
    <lineage>
        <taxon>Bacteria</taxon>
        <taxon>Bacillati</taxon>
        <taxon>Actinomycetota</taxon>
        <taxon>Actinomycetes</taxon>
        <taxon>Pseudonocardiales</taxon>
        <taxon>Pseudonocardiaceae</taxon>
        <taxon>Lentzea</taxon>
    </lineage>
</organism>
<keyword evidence="1" id="KW-1133">Transmembrane helix</keyword>
<evidence type="ECO:0000259" key="2">
    <source>
        <dbReference type="Pfam" id="PF01636"/>
    </source>
</evidence>
<keyword evidence="1" id="KW-0472">Membrane</keyword>
<keyword evidence="4" id="KW-1185">Reference proteome</keyword>
<comment type="caution">
    <text evidence="3">The sequence shown here is derived from an EMBL/GenBank/DDBJ whole genome shotgun (WGS) entry which is preliminary data.</text>
</comment>
<evidence type="ECO:0000256" key="1">
    <source>
        <dbReference type="SAM" id="Phobius"/>
    </source>
</evidence>
<reference evidence="4" key="1">
    <citation type="journal article" date="2019" name="Int. J. Syst. Evol. Microbiol.">
        <title>The Global Catalogue of Microorganisms (GCM) 10K type strain sequencing project: providing services to taxonomists for standard genome sequencing and annotation.</title>
        <authorList>
            <consortium name="The Broad Institute Genomics Platform"/>
            <consortium name="The Broad Institute Genome Sequencing Center for Infectious Disease"/>
            <person name="Wu L."/>
            <person name="Ma J."/>
        </authorList>
    </citation>
    <scope>NUCLEOTIDE SEQUENCE [LARGE SCALE GENOMIC DNA]</scope>
    <source>
        <strain evidence="4">CGMCC 4.7405</strain>
    </source>
</reference>
<protein>
    <submittedName>
        <fullName evidence="3">Phosphotransferase</fullName>
    </submittedName>
</protein>
<dbReference type="Pfam" id="PF01636">
    <property type="entry name" value="APH"/>
    <property type="match status" value="1"/>
</dbReference>
<feature type="transmembrane region" description="Helical" evidence="1">
    <location>
        <begin position="6"/>
        <end position="29"/>
    </location>
</feature>
<accession>A0ABV8C7D7</accession>
<dbReference type="Gene3D" id="3.90.1200.10">
    <property type="match status" value="1"/>
</dbReference>
<dbReference type="InterPro" id="IPR011009">
    <property type="entry name" value="Kinase-like_dom_sf"/>
</dbReference>
<dbReference type="RefSeq" id="WP_382379120.1">
    <property type="nucleotide sequence ID" value="NZ_JBHRZI010000038.1"/>
</dbReference>
<feature type="domain" description="Aminoglycoside phosphotransferase" evidence="2">
    <location>
        <begin position="76"/>
        <end position="229"/>
    </location>
</feature>
<keyword evidence="1" id="KW-0812">Transmembrane</keyword>
<dbReference type="InterPro" id="IPR002575">
    <property type="entry name" value="Aminoglycoside_PTrfase"/>
</dbReference>
<dbReference type="EMBL" id="JBHRZI010000038">
    <property type="protein sequence ID" value="MFC3897633.1"/>
    <property type="molecule type" value="Genomic_DNA"/>
</dbReference>
<name>A0ABV8C7D7_9PSEU</name>
<dbReference type="SUPFAM" id="SSF56112">
    <property type="entry name" value="Protein kinase-like (PK-like)"/>
    <property type="match status" value="1"/>
</dbReference>
<gene>
    <name evidence="3" type="ORF">ACFOWZ_39700</name>
</gene>
<evidence type="ECO:0000313" key="3">
    <source>
        <dbReference type="EMBL" id="MFC3897633.1"/>
    </source>
</evidence>
<evidence type="ECO:0000313" key="4">
    <source>
        <dbReference type="Proteomes" id="UP001595690"/>
    </source>
</evidence>
<proteinExistence type="predicted"/>
<dbReference type="Proteomes" id="UP001595690">
    <property type="component" value="Unassembled WGS sequence"/>
</dbReference>
<feature type="transmembrane region" description="Helical" evidence="1">
    <location>
        <begin position="61"/>
        <end position="79"/>
    </location>
</feature>
<feature type="transmembrane region" description="Helical" evidence="1">
    <location>
        <begin position="36"/>
        <end position="55"/>
    </location>
</feature>